<reference evidence="1" key="1">
    <citation type="submission" date="2018-05" db="EMBL/GenBank/DDBJ databases">
        <authorList>
            <person name="Lanie J.A."/>
            <person name="Ng W.-L."/>
            <person name="Kazmierczak K.M."/>
            <person name="Andrzejewski T.M."/>
            <person name="Davidsen T.M."/>
            <person name="Wayne K.J."/>
            <person name="Tettelin H."/>
            <person name="Glass J.I."/>
            <person name="Rusch D."/>
            <person name="Podicherti R."/>
            <person name="Tsui H.-C.T."/>
            <person name="Winkler M.E."/>
        </authorList>
    </citation>
    <scope>NUCLEOTIDE SEQUENCE</scope>
</reference>
<gene>
    <name evidence="1" type="ORF">METZ01_LOCUS446343</name>
</gene>
<accession>A0A382ZE57</accession>
<proteinExistence type="predicted"/>
<organism evidence="1">
    <name type="scientific">marine metagenome</name>
    <dbReference type="NCBI Taxonomy" id="408172"/>
    <lineage>
        <taxon>unclassified sequences</taxon>
        <taxon>metagenomes</taxon>
        <taxon>ecological metagenomes</taxon>
    </lineage>
</organism>
<name>A0A382ZE57_9ZZZZ</name>
<dbReference type="AlphaFoldDB" id="A0A382ZE57"/>
<evidence type="ECO:0008006" key="2">
    <source>
        <dbReference type="Google" id="ProtNLM"/>
    </source>
</evidence>
<feature type="non-terminal residue" evidence="1">
    <location>
        <position position="104"/>
    </location>
</feature>
<dbReference type="InterPro" id="IPR016181">
    <property type="entry name" value="Acyl_CoA_acyltransferase"/>
</dbReference>
<dbReference type="SUPFAM" id="SSF55729">
    <property type="entry name" value="Acyl-CoA N-acyltransferases (Nat)"/>
    <property type="match status" value="1"/>
</dbReference>
<protein>
    <recommendedName>
        <fullName evidence="2">N-acetyltransferase domain-containing protein</fullName>
    </recommendedName>
</protein>
<evidence type="ECO:0000313" key="1">
    <source>
        <dbReference type="EMBL" id="SVD93489.1"/>
    </source>
</evidence>
<sequence length="104" mass="12119">MEIIGIRTNHDIQSALNLLDEGFMENKEYWSSAFLRRLNKTENYGFLLKIKNEPIGVLIIFTNNLSVNGDNLKLINLSSWYVQEKYRVIAPSLLMKVIEENKDK</sequence>
<dbReference type="EMBL" id="UINC01182982">
    <property type="protein sequence ID" value="SVD93489.1"/>
    <property type="molecule type" value="Genomic_DNA"/>
</dbReference>